<dbReference type="GO" id="GO:0046872">
    <property type="term" value="F:metal ion binding"/>
    <property type="evidence" value="ECO:0007669"/>
    <property type="project" value="UniProtKB-KW"/>
</dbReference>
<evidence type="ECO:0000256" key="3">
    <source>
        <dbReference type="ARBA" id="ARBA00006958"/>
    </source>
</evidence>
<accession>A0A388JXL8</accession>
<keyword evidence="10" id="KW-1185">Reference proteome</keyword>
<comment type="similarity">
    <text evidence="3">Belongs to the HARBI1 family.</text>
</comment>
<evidence type="ECO:0000259" key="8">
    <source>
        <dbReference type="Pfam" id="PF13359"/>
    </source>
</evidence>
<proteinExistence type="inferred from homology"/>
<keyword evidence="6" id="KW-0378">Hydrolase</keyword>
<dbReference type="GO" id="GO:0004518">
    <property type="term" value="F:nuclease activity"/>
    <property type="evidence" value="ECO:0007669"/>
    <property type="project" value="UniProtKB-KW"/>
</dbReference>
<evidence type="ECO:0000313" key="10">
    <source>
        <dbReference type="Proteomes" id="UP000265515"/>
    </source>
</evidence>
<protein>
    <recommendedName>
        <fullName evidence="8">DDE Tnp4 domain-containing protein</fullName>
    </recommendedName>
</protein>
<reference evidence="9 10" key="1">
    <citation type="journal article" date="2018" name="Cell">
        <title>The Chara Genome: Secondary Complexity and Implications for Plant Terrestrialization.</title>
        <authorList>
            <person name="Nishiyama T."/>
            <person name="Sakayama H."/>
            <person name="Vries J.D."/>
            <person name="Buschmann H."/>
            <person name="Saint-Marcoux D."/>
            <person name="Ullrich K.K."/>
            <person name="Haas F.B."/>
            <person name="Vanderstraeten L."/>
            <person name="Becker D."/>
            <person name="Lang D."/>
            <person name="Vosolsobe S."/>
            <person name="Rombauts S."/>
            <person name="Wilhelmsson P.K.I."/>
            <person name="Janitza P."/>
            <person name="Kern R."/>
            <person name="Heyl A."/>
            <person name="Rumpler F."/>
            <person name="Villalobos L.I.A.C."/>
            <person name="Clay J.M."/>
            <person name="Skokan R."/>
            <person name="Toyoda A."/>
            <person name="Suzuki Y."/>
            <person name="Kagoshima H."/>
            <person name="Schijlen E."/>
            <person name="Tajeshwar N."/>
            <person name="Catarino B."/>
            <person name="Hetherington A.J."/>
            <person name="Saltykova A."/>
            <person name="Bonnot C."/>
            <person name="Breuninger H."/>
            <person name="Symeonidi A."/>
            <person name="Radhakrishnan G.V."/>
            <person name="Van Nieuwerburgh F."/>
            <person name="Deforce D."/>
            <person name="Chang C."/>
            <person name="Karol K.G."/>
            <person name="Hedrich R."/>
            <person name="Ulvskov P."/>
            <person name="Glockner G."/>
            <person name="Delwiche C.F."/>
            <person name="Petrasek J."/>
            <person name="Van de Peer Y."/>
            <person name="Friml J."/>
            <person name="Beilby M."/>
            <person name="Dolan L."/>
            <person name="Kohara Y."/>
            <person name="Sugano S."/>
            <person name="Fujiyama A."/>
            <person name="Delaux P.-M."/>
            <person name="Quint M."/>
            <person name="TheiBen G."/>
            <person name="Hagemann M."/>
            <person name="Harholt J."/>
            <person name="Dunand C."/>
            <person name="Zachgo S."/>
            <person name="Langdale J."/>
            <person name="Maumus F."/>
            <person name="Straeten D.V.D."/>
            <person name="Gould S.B."/>
            <person name="Rensing S.A."/>
        </authorList>
    </citation>
    <scope>NUCLEOTIDE SEQUENCE [LARGE SCALE GENOMIC DNA]</scope>
    <source>
        <strain evidence="9 10">S276</strain>
    </source>
</reference>
<dbReference type="EMBL" id="BFEA01000029">
    <property type="protein sequence ID" value="GBG62463.1"/>
    <property type="molecule type" value="Genomic_DNA"/>
</dbReference>
<comment type="subcellular location">
    <subcellularLocation>
        <location evidence="2">Nucleus</location>
    </subcellularLocation>
</comment>
<dbReference type="AlphaFoldDB" id="A0A388JXL8"/>
<evidence type="ECO:0000313" key="9">
    <source>
        <dbReference type="EMBL" id="GBG62463.1"/>
    </source>
</evidence>
<dbReference type="InterPro" id="IPR027806">
    <property type="entry name" value="HARBI1_dom"/>
</dbReference>
<evidence type="ECO:0000256" key="4">
    <source>
        <dbReference type="ARBA" id="ARBA00022722"/>
    </source>
</evidence>
<feature type="domain" description="DDE Tnp4" evidence="8">
    <location>
        <begin position="203"/>
        <end position="367"/>
    </location>
</feature>
<evidence type="ECO:0000256" key="2">
    <source>
        <dbReference type="ARBA" id="ARBA00004123"/>
    </source>
</evidence>
<dbReference type="GO" id="GO:0016787">
    <property type="term" value="F:hydrolase activity"/>
    <property type="evidence" value="ECO:0007669"/>
    <property type="project" value="UniProtKB-KW"/>
</dbReference>
<comment type="caution">
    <text evidence="9">The sequence shown here is derived from an EMBL/GenBank/DDBJ whole genome shotgun (WGS) entry which is preliminary data.</text>
</comment>
<dbReference type="GO" id="GO:0005634">
    <property type="term" value="C:nucleus"/>
    <property type="evidence" value="ECO:0007669"/>
    <property type="project" value="UniProtKB-SubCell"/>
</dbReference>
<keyword evidence="4" id="KW-0540">Nuclease</keyword>
<name>A0A388JXL8_CHABU</name>
<dbReference type="PANTHER" id="PTHR22930">
    <property type="match status" value="1"/>
</dbReference>
<evidence type="ECO:0000256" key="1">
    <source>
        <dbReference type="ARBA" id="ARBA00001968"/>
    </source>
</evidence>
<evidence type="ECO:0000256" key="5">
    <source>
        <dbReference type="ARBA" id="ARBA00022723"/>
    </source>
</evidence>
<dbReference type="OrthoDB" id="2668416at2759"/>
<evidence type="ECO:0000256" key="7">
    <source>
        <dbReference type="ARBA" id="ARBA00023242"/>
    </source>
</evidence>
<dbReference type="PANTHER" id="PTHR22930:SF85">
    <property type="entry name" value="GH03217P-RELATED"/>
    <property type="match status" value="1"/>
</dbReference>
<gene>
    <name evidence="9" type="ORF">CBR_g30784</name>
</gene>
<dbReference type="Pfam" id="PF13359">
    <property type="entry name" value="DDE_Tnp_4"/>
    <property type="match status" value="1"/>
</dbReference>
<dbReference type="InterPro" id="IPR045249">
    <property type="entry name" value="HARBI1-like"/>
</dbReference>
<dbReference type="Gramene" id="GBG62463">
    <property type="protein sequence ID" value="GBG62463"/>
    <property type="gene ID" value="CBR_g30784"/>
</dbReference>
<comment type="cofactor">
    <cofactor evidence="1">
        <name>a divalent metal cation</name>
        <dbReference type="ChEBI" id="CHEBI:60240"/>
    </cofactor>
</comment>
<dbReference type="Proteomes" id="UP000265515">
    <property type="component" value="Unassembled WGS sequence"/>
</dbReference>
<sequence>MAEMDGGGCGHGLRAEEMEAVAIAVSTVVLETMNEMSSSSRDVAKQLLVQLCVALSSGVFPRQTSRWWIKRRTGGTWEDLRQSDDATDEYYRQKLHMSMAMFKQIVAALAAFVEKKVTHYRTPLPAEQVIAFALYRWAFGETYESGTSAFGIGRVTGLQAVRDVTSALLRVYLDTIKWPVGRRRAQILRTFCDKGFPNCFGAIDCTHIYIDKPADAPSANYYDRNHKFSVQAQVVVDLDLRILDVHVGYPGSVHGVRVLHNSQLWRRAQTGELFDTAPENLSHGVVTLGYLLGDNGYPVACPWIVQPYGGIDQGPVEERFDNRQKVARGCVEKAFGRLKCMWRLFLRTHKTNLETLPQQFVAVCTLHHILLDAGIDFDENLLWEVGPDGVRRRVDLAIVGGGGGGQPQSSNVEGELLRNVLRDRLALM</sequence>
<organism evidence="9 10">
    <name type="scientific">Chara braunii</name>
    <name type="common">Braun's stonewort</name>
    <dbReference type="NCBI Taxonomy" id="69332"/>
    <lineage>
        <taxon>Eukaryota</taxon>
        <taxon>Viridiplantae</taxon>
        <taxon>Streptophyta</taxon>
        <taxon>Charophyceae</taxon>
        <taxon>Charales</taxon>
        <taxon>Characeae</taxon>
        <taxon>Chara</taxon>
    </lineage>
</organism>
<evidence type="ECO:0000256" key="6">
    <source>
        <dbReference type="ARBA" id="ARBA00022801"/>
    </source>
</evidence>
<keyword evidence="7" id="KW-0539">Nucleus</keyword>
<keyword evidence="5" id="KW-0479">Metal-binding</keyword>